<keyword evidence="2" id="KW-1185">Reference proteome</keyword>
<accession>A0A6C2TX86</accession>
<dbReference type="AlphaFoldDB" id="A0A6C2TX86"/>
<dbReference type="Proteomes" id="UP000366872">
    <property type="component" value="Unassembled WGS sequence"/>
</dbReference>
<evidence type="ECO:0000313" key="1">
    <source>
        <dbReference type="EMBL" id="VGO11921.1"/>
    </source>
</evidence>
<organism evidence="1 2">
    <name type="scientific">Pontiella desulfatans</name>
    <dbReference type="NCBI Taxonomy" id="2750659"/>
    <lineage>
        <taxon>Bacteria</taxon>
        <taxon>Pseudomonadati</taxon>
        <taxon>Kiritimatiellota</taxon>
        <taxon>Kiritimatiellia</taxon>
        <taxon>Kiritimatiellales</taxon>
        <taxon>Pontiellaceae</taxon>
        <taxon>Pontiella</taxon>
    </lineage>
</organism>
<dbReference type="EMBL" id="CAAHFG010000001">
    <property type="protein sequence ID" value="VGO11921.1"/>
    <property type="molecule type" value="Genomic_DNA"/>
</dbReference>
<evidence type="ECO:0000313" key="2">
    <source>
        <dbReference type="Proteomes" id="UP000366872"/>
    </source>
</evidence>
<reference evidence="1 2" key="1">
    <citation type="submission" date="2019-04" db="EMBL/GenBank/DDBJ databases">
        <authorList>
            <person name="Van Vliet M D."/>
        </authorList>
    </citation>
    <scope>NUCLEOTIDE SEQUENCE [LARGE SCALE GENOMIC DNA]</scope>
    <source>
        <strain evidence="1 2">F1</strain>
    </source>
</reference>
<gene>
    <name evidence="1" type="ORF">PDESU_00469</name>
</gene>
<sequence>MNMSVLIALSIAFITFYLVSIVTNAKKVRSDAVRWLSCSDFRSSFFIKCDLTHEIVKIESDPIPVIESVLKDNKLMVYKNNHHLVATTANKFSSVEIAVKVFVSDGHLMVCIRDSYHSNLISDYYFEKHKNSISHLRDLILETSCGDWKQDWFESGQKERYSKARDYRRPRQKQ</sequence>
<protein>
    <submittedName>
        <fullName evidence="1">Uncharacterized protein</fullName>
    </submittedName>
</protein>
<name>A0A6C2TX86_PONDE</name>
<proteinExistence type="predicted"/>